<proteinExistence type="inferred from homology"/>
<name>E1ZAS0_CHLVA</name>
<dbReference type="STRING" id="554065.E1ZAS0"/>
<dbReference type="InParanoid" id="E1ZAS0"/>
<comment type="catalytic activity">
    <reaction evidence="11">
        <text>a ubiquinone + NADH + H(+) = a ubiquinol + NAD(+)</text>
        <dbReference type="Rhea" id="RHEA:23152"/>
        <dbReference type="Rhea" id="RHEA-COMP:9565"/>
        <dbReference type="Rhea" id="RHEA-COMP:9566"/>
        <dbReference type="ChEBI" id="CHEBI:15378"/>
        <dbReference type="ChEBI" id="CHEBI:16389"/>
        <dbReference type="ChEBI" id="CHEBI:17976"/>
        <dbReference type="ChEBI" id="CHEBI:57540"/>
        <dbReference type="ChEBI" id="CHEBI:57945"/>
    </reaction>
</comment>
<keyword evidence="15" id="KW-1185">Reference proteome</keyword>
<keyword evidence="5" id="KW-0496">Mitochondrion</keyword>
<protein>
    <recommendedName>
        <fullName evidence="3">NADH:ubiquinone reductase (non-electrogenic)</fullName>
        <ecNumber evidence="3">1.6.5.9</ecNumber>
    </recommendedName>
</protein>
<feature type="domain" description="External alternative NADH-ubiquinone oxidoreductase-like C-terminal" evidence="13">
    <location>
        <begin position="401"/>
        <end position="466"/>
    </location>
</feature>
<comment type="similarity">
    <text evidence="2">Belongs to the NADH dehydrogenase family.</text>
</comment>
<dbReference type="GO" id="GO:0005743">
    <property type="term" value="C:mitochondrial inner membrane"/>
    <property type="evidence" value="ECO:0007669"/>
    <property type="project" value="UniProtKB-SubCell"/>
</dbReference>
<dbReference type="PANTHER" id="PTHR43706:SF47">
    <property type="entry name" value="EXTERNAL NADH-UBIQUINONE OXIDOREDUCTASE 1, MITOCHONDRIAL-RELATED"/>
    <property type="match status" value="1"/>
</dbReference>
<evidence type="ECO:0000313" key="15">
    <source>
        <dbReference type="Proteomes" id="UP000008141"/>
    </source>
</evidence>
<evidence type="ECO:0000256" key="6">
    <source>
        <dbReference type="ARBA" id="ARBA00022827"/>
    </source>
</evidence>
<evidence type="ECO:0000259" key="13">
    <source>
        <dbReference type="Pfam" id="PF22366"/>
    </source>
</evidence>
<evidence type="ECO:0000313" key="14">
    <source>
        <dbReference type="EMBL" id="EFN57108.1"/>
    </source>
</evidence>
<feature type="domain" description="FAD/NAD(P)-binding" evidence="12">
    <location>
        <begin position="29"/>
        <end position="358"/>
    </location>
</feature>
<dbReference type="PANTHER" id="PTHR43706">
    <property type="entry name" value="NADH DEHYDROGENASE"/>
    <property type="match status" value="1"/>
</dbReference>
<evidence type="ECO:0000256" key="5">
    <source>
        <dbReference type="ARBA" id="ARBA00022792"/>
    </source>
</evidence>
<dbReference type="InterPro" id="IPR036188">
    <property type="entry name" value="FAD/NAD-bd_sf"/>
</dbReference>
<dbReference type="AlphaFoldDB" id="E1ZAS0"/>
<keyword evidence="4" id="KW-0285">Flavoprotein</keyword>
<evidence type="ECO:0000256" key="3">
    <source>
        <dbReference type="ARBA" id="ARBA00012637"/>
    </source>
</evidence>
<dbReference type="eggNOG" id="KOG2495">
    <property type="taxonomic scope" value="Eukaryota"/>
</dbReference>
<dbReference type="OMA" id="KEFCEVC"/>
<dbReference type="Pfam" id="PF07992">
    <property type="entry name" value="Pyr_redox_2"/>
    <property type="match status" value="1"/>
</dbReference>
<accession>E1ZAS0</accession>
<evidence type="ECO:0000256" key="8">
    <source>
        <dbReference type="ARBA" id="ARBA00023002"/>
    </source>
</evidence>
<evidence type="ECO:0000256" key="9">
    <source>
        <dbReference type="ARBA" id="ARBA00023027"/>
    </source>
</evidence>
<keyword evidence="5" id="KW-0999">Mitochondrion inner membrane</keyword>
<dbReference type="Gene3D" id="3.50.50.100">
    <property type="match status" value="2"/>
</dbReference>
<dbReference type="RefSeq" id="XP_005849210.1">
    <property type="nucleotide sequence ID" value="XM_005849148.1"/>
</dbReference>
<reference evidence="14 15" key="1">
    <citation type="journal article" date="2010" name="Plant Cell">
        <title>The Chlorella variabilis NC64A genome reveals adaptation to photosymbiosis, coevolution with viruses, and cryptic sex.</title>
        <authorList>
            <person name="Blanc G."/>
            <person name="Duncan G."/>
            <person name="Agarkova I."/>
            <person name="Borodovsky M."/>
            <person name="Gurnon J."/>
            <person name="Kuo A."/>
            <person name="Lindquist E."/>
            <person name="Lucas S."/>
            <person name="Pangilinan J."/>
            <person name="Polle J."/>
            <person name="Salamov A."/>
            <person name="Terry A."/>
            <person name="Yamada T."/>
            <person name="Dunigan D.D."/>
            <person name="Grigoriev I.V."/>
            <person name="Claverie J.M."/>
            <person name="Van Etten J.L."/>
        </authorList>
    </citation>
    <scope>NUCLEOTIDE SEQUENCE [LARGE SCALE GENOMIC DNA]</scope>
    <source>
        <strain evidence="14 15">NC64A</strain>
    </source>
</reference>
<comment type="catalytic activity">
    <reaction evidence="10">
        <text>a quinone + NADH + H(+) = a quinol + NAD(+)</text>
        <dbReference type="Rhea" id="RHEA:46160"/>
        <dbReference type="ChEBI" id="CHEBI:15378"/>
        <dbReference type="ChEBI" id="CHEBI:24646"/>
        <dbReference type="ChEBI" id="CHEBI:57540"/>
        <dbReference type="ChEBI" id="CHEBI:57945"/>
        <dbReference type="ChEBI" id="CHEBI:132124"/>
        <dbReference type="EC" id="1.6.5.9"/>
    </reaction>
</comment>
<keyword evidence="8" id="KW-0560">Oxidoreductase</keyword>
<dbReference type="KEGG" id="cvr:CHLNCDRAFT_143930"/>
<dbReference type="SUPFAM" id="SSF51905">
    <property type="entry name" value="FAD/NAD(P)-binding domain"/>
    <property type="match status" value="2"/>
</dbReference>
<evidence type="ECO:0000259" key="12">
    <source>
        <dbReference type="Pfam" id="PF07992"/>
    </source>
</evidence>
<dbReference type="InterPro" id="IPR045024">
    <property type="entry name" value="NDH-2"/>
</dbReference>
<dbReference type="InterPro" id="IPR023753">
    <property type="entry name" value="FAD/NAD-binding_dom"/>
</dbReference>
<dbReference type="EC" id="1.6.5.9" evidence="3"/>
<evidence type="ECO:0000256" key="2">
    <source>
        <dbReference type="ARBA" id="ARBA00005272"/>
    </source>
</evidence>
<evidence type="ECO:0000256" key="10">
    <source>
        <dbReference type="ARBA" id="ARBA00047599"/>
    </source>
</evidence>
<keyword evidence="6" id="KW-0274">FAD</keyword>
<dbReference type="InterPro" id="IPR054585">
    <property type="entry name" value="NDH2-like_C"/>
</dbReference>
<sequence>MSPGHAALEAHCPVRVRGADASCTSAKTRVVVLGSGWGAISFIKNLDPAAFGEDGPYELVLVSPRNYMVYTPLLPSAMGGVVSETSIVESVRNLMSGKGTYYEARTTDIDPASRTLTCVKEFCEVCAARKGPSEHTEADHTFTLQYDILLCSVGAVNATFGIQGVQQHCWFLKSMEDAKKLRRHASKSLEHAALPHVSPEERRRLLSFVVVGGGPTGVEVAAELRDLVEEDVTRQMPHIKVGAGSPGAAAALPQAAAALVTEVHEGEVEVEHKDGAKERVPFGTCIWATGIAMHPLVAALKAKLPPELQDSRRGLVVDSHLRVLGTQGTIFCLGDAAVTAASPQAALPPTAQVARQEGEYLARLLSGAKLGLVPEAEAEAAGGGGELVPLPEAAKPFRYMHLGSLAYLWGQKGVMDLPFKLPFLKTLRGYLGGHTWRGLETWMQVSNRTRWLVAHDWFRTAVFGRNTSDV</sequence>
<gene>
    <name evidence="14" type="ORF">CHLNCDRAFT_143930</name>
</gene>
<dbReference type="OrthoDB" id="510205at2759"/>
<dbReference type="Pfam" id="PF22366">
    <property type="entry name" value="NDH2_C"/>
    <property type="match status" value="1"/>
</dbReference>
<evidence type="ECO:0000256" key="7">
    <source>
        <dbReference type="ARBA" id="ARBA00022946"/>
    </source>
</evidence>
<keyword evidence="5" id="KW-0472">Membrane</keyword>
<comment type="subcellular location">
    <subcellularLocation>
        <location evidence="1">Mitochondrion inner membrane</location>
        <topology evidence="1">Peripheral membrane protein</topology>
    </subcellularLocation>
</comment>
<dbReference type="EMBL" id="GL433840">
    <property type="protein sequence ID" value="EFN57108.1"/>
    <property type="molecule type" value="Genomic_DNA"/>
</dbReference>
<evidence type="ECO:0000256" key="1">
    <source>
        <dbReference type="ARBA" id="ARBA00004637"/>
    </source>
</evidence>
<keyword evidence="7" id="KW-0809">Transit peptide</keyword>
<organism evidence="15">
    <name type="scientific">Chlorella variabilis</name>
    <name type="common">Green alga</name>
    <dbReference type="NCBI Taxonomy" id="554065"/>
    <lineage>
        <taxon>Eukaryota</taxon>
        <taxon>Viridiplantae</taxon>
        <taxon>Chlorophyta</taxon>
        <taxon>core chlorophytes</taxon>
        <taxon>Trebouxiophyceae</taxon>
        <taxon>Chlorellales</taxon>
        <taxon>Chlorellaceae</taxon>
        <taxon>Chlorella clade</taxon>
        <taxon>Chlorella</taxon>
    </lineage>
</organism>
<dbReference type="GO" id="GO:0050136">
    <property type="term" value="F:NADH dehydrogenase (quinone) (non-electrogenic) activity"/>
    <property type="evidence" value="ECO:0007669"/>
    <property type="project" value="UniProtKB-EC"/>
</dbReference>
<evidence type="ECO:0000256" key="11">
    <source>
        <dbReference type="ARBA" id="ARBA00049010"/>
    </source>
</evidence>
<keyword evidence="9" id="KW-0520">NAD</keyword>
<evidence type="ECO:0000256" key="4">
    <source>
        <dbReference type="ARBA" id="ARBA00022630"/>
    </source>
</evidence>
<dbReference type="GeneID" id="17356447"/>
<dbReference type="Proteomes" id="UP000008141">
    <property type="component" value="Unassembled WGS sequence"/>
</dbReference>